<organism evidence="3 4">
    <name type="scientific">Bradyrhizobium erythrophlei</name>
    <dbReference type="NCBI Taxonomy" id="1437360"/>
    <lineage>
        <taxon>Bacteria</taxon>
        <taxon>Pseudomonadati</taxon>
        <taxon>Pseudomonadota</taxon>
        <taxon>Alphaproteobacteria</taxon>
        <taxon>Hyphomicrobiales</taxon>
        <taxon>Nitrobacteraceae</taxon>
        <taxon>Bradyrhizobium</taxon>
    </lineage>
</organism>
<keyword evidence="2" id="KW-1133">Transmembrane helix</keyword>
<dbReference type="Pfam" id="PF17195">
    <property type="entry name" value="DUF5132"/>
    <property type="match status" value="1"/>
</dbReference>
<keyword evidence="4" id="KW-1185">Reference proteome</keyword>
<dbReference type="InterPro" id="IPR033456">
    <property type="entry name" value="DUF5132"/>
</dbReference>
<gene>
    <name evidence="3" type="ORF">SAMN05444170_4744</name>
</gene>
<dbReference type="OrthoDB" id="8240233at2"/>
<evidence type="ECO:0000256" key="2">
    <source>
        <dbReference type="SAM" id="Phobius"/>
    </source>
</evidence>
<reference evidence="4" key="1">
    <citation type="submission" date="2016-11" db="EMBL/GenBank/DDBJ databases">
        <authorList>
            <person name="Varghese N."/>
            <person name="Submissions S."/>
        </authorList>
    </citation>
    <scope>NUCLEOTIDE SEQUENCE [LARGE SCALE GENOMIC DNA]</scope>
    <source>
        <strain evidence="4">GAS401</strain>
    </source>
</reference>
<evidence type="ECO:0000313" key="3">
    <source>
        <dbReference type="EMBL" id="SHN81505.1"/>
    </source>
</evidence>
<name>A0A1M7UF28_9BRAD</name>
<protein>
    <recommendedName>
        <fullName evidence="5">DUF5132 domain-containing protein</fullName>
    </recommendedName>
</protein>
<feature type="region of interest" description="Disordered" evidence="1">
    <location>
        <begin position="1"/>
        <end position="21"/>
    </location>
</feature>
<evidence type="ECO:0000256" key="1">
    <source>
        <dbReference type="SAM" id="MobiDB-lite"/>
    </source>
</evidence>
<dbReference type="Proteomes" id="UP000184096">
    <property type="component" value="Chromosome I"/>
</dbReference>
<dbReference type="RefSeq" id="WP_072821495.1">
    <property type="nucleotide sequence ID" value="NZ_LT670849.1"/>
</dbReference>
<accession>A0A1M7UF28</accession>
<feature type="transmembrane region" description="Helical" evidence="2">
    <location>
        <begin position="27"/>
        <end position="56"/>
    </location>
</feature>
<dbReference type="AlphaFoldDB" id="A0A1M7UF28"/>
<keyword evidence="2" id="KW-0472">Membrane</keyword>
<dbReference type="EMBL" id="LT670849">
    <property type="protein sequence ID" value="SHN81505.1"/>
    <property type="molecule type" value="Genomic_DNA"/>
</dbReference>
<proteinExistence type="predicted"/>
<sequence length="121" mass="12357">MTAGNGHASFSEETPSQAHEDGVVGKAVAAVAVVAVGAALFEVALLPGIALGAAAVAAPKYLPKLGGALNPLFKSTVRGTYKLAQKSKEMFHEAREHVHDAVAEAKAEAETAAKDADRHTA</sequence>
<evidence type="ECO:0000313" key="4">
    <source>
        <dbReference type="Proteomes" id="UP000184096"/>
    </source>
</evidence>
<keyword evidence="2" id="KW-0812">Transmembrane</keyword>
<feature type="region of interest" description="Disordered" evidence="1">
    <location>
        <begin position="96"/>
        <end position="121"/>
    </location>
</feature>
<evidence type="ECO:0008006" key="5">
    <source>
        <dbReference type="Google" id="ProtNLM"/>
    </source>
</evidence>